<feature type="transmembrane region" description="Helical" evidence="1">
    <location>
        <begin position="12"/>
        <end position="34"/>
    </location>
</feature>
<reference evidence="2" key="1">
    <citation type="submission" date="2023-01" db="EMBL/GenBank/DDBJ databases">
        <title>Human gut microbiome strain richness.</title>
        <authorList>
            <person name="Chen-Liaw A."/>
        </authorList>
    </citation>
    <scope>NUCLEOTIDE SEQUENCE</scope>
    <source>
        <strain evidence="2">D43st1_D9_D43t1_170807</strain>
    </source>
</reference>
<sequence>MRNYKKYNSLKKVIKVLLFLLFIVLYVICVFPSFAESLYVKNYIVNAFFLILSVAMLVRLYLMDDLDIFDPIVIIGLLYIALYFFVPLYDISVGKYTWYGYDLFSYGVKSSCIAFLGYVCFYIVYARCFKFHSKPYNTQIIRPTICNNIIIRNRSIIILVILLVYFVSLSANIFYLVKVSGNSLLYILTLGMAGGGNNIQKTTSSIGFISMLSYCTPAATLLYFEYGKSKFLKVLMFVPMVILQVARGFRFFVIQIAITFFSYYYLKHNKRPKLSVVAFFLIVVAIPVLTMTVFRDSIRSGSGMDLSIISFETLDKAIDATVWDNFRIYHNYHGMVGKIPSVYSYVYGRQMIIGTLIMMIPRIIWPAKLASAAGVDLSEIIGLSLEGTGQAYPNLGEYYYAFGIVGVILFMSIYGVYARYVKDRYKKSQDGLDIILYSVLLGSNLQLIIRGYFPSNFWYLVFSIIPIIIVRRIERISD</sequence>
<evidence type="ECO:0000313" key="2">
    <source>
        <dbReference type="EMBL" id="MDB8751289.1"/>
    </source>
</evidence>
<keyword evidence="1" id="KW-1133">Transmembrane helix</keyword>
<dbReference type="InterPro" id="IPR029468">
    <property type="entry name" value="O-ag_pol_Wzy"/>
</dbReference>
<dbReference type="EMBL" id="JAQMLU010000028">
    <property type="protein sequence ID" value="MDB8751289.1"/>
    <property type="molecule type" value="Genomic_DNA"/>
</dbReference>
<feature type="transmembrane region" description="Helical" evidence="1">
    <location>
        <begin position="455"/>
        <end position="473"/>
    </location>
</feature>
<feature type="transmembrane region" description="Helical" evidence="1">
    <location>
        <begin position="398"/>
        <end position="420"/>
    </location>
</feature>
<dbReference type="Pfam" id="PF14296">
    <property type="entry name" value="O-ag_pol_Wzy"/>
    <property type="match status" value="1"/>
</dbReference>
<gene>
    <name evidence="2" type="primary">wzy</name>
    <name evidence="2" type="ORF">PNW00_12650</name>
</gene>
<dbReference type="NCBIfam" id="TIGR04370">
    <property type="entry name" value="glyco_rpt_poly"/>
    <property type="match status" value="1"/>
</dbReference>
<name>A0AAW6EM52_9FIRM</name>
<organism evidence="2 3">
    <name type="scientific">Ruminococcus bicirculans</name>
    <name type="common">ex Wegman et al. 2014</name>
    <dbReference type="NCBI Taxonomy" id="1160721"/>
    <lineage>
        <taxon>Bacteria</taxon>
        <taxon>Bacillati</taxon>
        <taxon>Bacillota</taxon>
        <taxon>Clostridia</taxon>
        <taxon>Eubacteriales</taxon>
        <taxon>Oscillospiraceae</taxon>
        <taxon>Ruminococcus</taxon>
    </lineage>
</organism>
<feature type="transmembrane region" description="Helical" evidence="1">
    <location>
        <begin position="276"/>
        <end position="294"/>
    </location>
</feature>
<feature type="transmembrane region" description="Helical" evidence="1">
    <location>
        <begin position="40"/>
        <end position="61"/>
    </location>
</feature>
<comment type="caution">
    <text evidence="2">The sequence shown here is derived from an EMBL/GenBank/DDBJ whole genome shotgun (WGS) entry which is preliminary data.</text>
</comment>
<dbReference type="Proteomes" id="UP001213042">
    <property type="component" value="Unassembled WGS sequence"/>
</dbReference>
<evidence type="ECO:0000256" key="1">
    <source>
        <dbReference type="SAM" id="Phobius"/>
    </source>
</evidence>
<dbReference type="AlphaFoldDB" id="A0AAW6EM52"/>
<keyword evidence="1" id="KW-0472">Membrane</keyword>
<feature type="transmembrane region" description="Helical" evidence="1">
    <location>
        <begin position="156"/>
        <end position="177"/>
    </location>
</feature>
<feature type="transmembrane region" description="Helical" evidence="1">
    <location>
        <begin position="206"/>
        <end position="224"/>
    </location>
</feature>
<feature type="transmembrane region" description="Helical" evidence="1">
    <location>
        <begin position="68"/>
        <end position="86"/>
    </location>
</feature>
<protein>
    <submittedName>
        <fullName evidence="2">O-antigen polysaccharide polymerase Wzy</fullName>
    </submittedName>
</protein>
<feature type="transmembrane region" description="Helical" evidence="1">
    <location>
        <begin position="236"/>
        <end position="264"/>
    </location>
</feature>
<evidence type="ECO:0000313" key="3">
    <source>
        <dbReference type="Proteomes" id="UP001213042"/>
    </source>
</evidence>
<keyword evidence="1" id="KW-0812">Transmembrane</keyword>
<dbReference type="RefSeq" id="WP_195221724.1">
    <property type="nucleotide sequence ID" value="NZ_JADMWL010000027.1"/>
</dbReference>
<accession>A0AAW6EM52</accession>
<feature type="transmembrane region" description="Helical" evidence="1">
    <location>
        <begin position="106"/>
        <end position="125"/>
    </location>
</feature>
<proteinExistence type="predicted"/>
<feature type="transmembrane region" description="Helical" evidence="1">
    <location>
        <begin position="432"/>
        <end position="449"/>
    </location>
</feature>